<dbReference type="AlphaFoldDB" id="A0A1H2MGC4"/>
<feature type="compositionally biased region" description="Low complexity" evidence="1">
    <location>
        <begin position="72"/>
        <end position="93"/>
    </location>
</feature>
<evidence type="ECO:0008006" key="5">
    <source>
        <dbReference type="Google" id="ProtNLM"/>
    </source>
</evidence>
<feature type="chain" id="PRO_5009280336" description="Collagen triple helix repeat-containing protein" evidence="2">
    <location>
        <begin position="28"/>
        <end position="421"/>
    </location>
</feature>
<dbReference type="Pfam" id="PF05638">
    <property type="entry name" value="T6SS_HCP"/>
    <property type="match status" value="1"/>
</dbReference>
<dbReference type="InterPro" id="IPR036624">
    <property type="entry name" value="Hcp1-lik_sf"/>
</dbReference>
<dbReference type="Proteomes" id="UP000198825">
    <property type="component" value="Chromosome I"/>
</dbReference>
<evidence type="ECO:0000313" key="3">
    <source>
        <dbReference type="EMBL" id="SDU92229.1"/>
    </source>
</evidence>
<keyword evidence="4" id="KW-1185">Reference proteome</keyword>
<protein>
    <recommendedName>
        <fullName evidence="5">Collagen triple helix repeat-containing protein</fullName>
    </recommendedName>
</protein>
<reference evidence="4" key="1">
    <citation type="submission" date="2016-10" db="EMBL/GenBank/DDBJ databases">
        <authorList>
            <person name="Varghese N."/>
            <person name="Submissions S."/>
        </authorList>
    </citation>
    <scope>NUCLEOTIDE SEQUENCE [LARGE SCALE GENOMIC DNA]</scope>
    <source>
        <strain evidence="4">DSM 21743</strain>
    </source>
</reference>
<dbReference type="RefSeq" id="WP_091074297.1">
    <property type="nucleotide sequence ID" value="NZ_LT629799.1"/>
</dbReference>
<organism evidence="3 4">
    <name type="scientific">Microlunatus sagamiharensis</name>
    <dbReference type="NCBI Taxonomy" id="546874"/>
    <lineage>
        <taxon>Bacteria</taxon>
        <taxon>Bacillati</taxon>
        <taxon>Actinomycetota</taxon>
        <taxon>Actinomycetes</taxon>
        <taxon>Propionibacteriales</taxon>
        <taxon>Propionibacteriaceae</taxon>
        <taxon>Microlunatus</taxon>
    </lineage>
</organism>
<dbReference type="STRING" id="546874.SAMN04488544_2016"/>
<evidence type="ECO:0000256" key="1">
    <source>
        <dbReference type="SAM" id="MobiDB-lite"/>
    </source>
</evidence>
<keyword evidence="2" id="KW-0732">Signal</keyword>
<evidence type="ECO:0000256" key="2">
    <source>
        <dbReference type="SAM" id="SignalP"/>
    </source>
</evidence>
<sequence length="421" mass="42805">MSRRSRVVGISALVIGLSLSGTALVNAATPSTTITACSNTKSGVVRVVSAKTKCSSKEKRLTWNTQGPAGQDGAPGLDGKDGAPGLPGKDGAPGPAGPPGPAGGEVADPNPYGLTYRLALGSAGPVEVIGFTQEISASVNLGGTTSAAGKPSVGDVKVTLPMASSVLTQLSSISRGTSVPTARLEMCRPGELVPQERPDGPTDTRTGHCTLQLDLTDVYLGRVAVEPGPAGAVATLHLVPRTEKVTSSPDTSRAVSVAYDVTKATSSPSGTAVAASTDDTRYTTTLNSSTTSRGVLSTESWSQGVSADTSYRSGTGAAVGRPSFDAIAARTRTGPGSVALLSRILSGTPLTGVEIDGCETDVCTQKVTLGKTYVGKVVIGAPSLLDETELVYESIRWDRNDGGPRDARQTYSWDVRAGSGG</sequence>
<dbReference type="EMBL" id="LT629799">
    <property type="protein sequence ID" value="SDU92229.1"/>
    <property type="molecule type" value="Genomic_DNA"/>
</dbReference>
<feature type="signal peptide" evidence="2">
    <location>
        <begin position="1"/>
        <end position="27"/>
    </location>
</feature>
<evidence type="ECO:0000313" key="4">
    <source>
        <dbReference type="Proteomes" id="UP000198825"/>
    </source>
</evidence>
<dbReference type="InterPro" id="IPR008514">
    <property type="entry name" value="T6SS_Hcp"/>
</dbReference>
<name>A0A1H2MGC4_9ACTN</name>
<accession>A0A1H2MGC4</accession>
<feature type="region of interest" description="Disordered" evidence="1">
    <location>
        <begin position="56"/>
        <end position="108"/>
    </location>
</feature>
<dbReference type="Gene3D" id="2.30.110.20">
    <property type="entry name" value="Hcp1-like"/>
    <property type="match status" value="2"/>
</dbReference>
<dbReference type="SUPFAM" id="SSF141452">
    <property type="entry name" value="Hcp1-like"/>
    <property type="match status" value="1"/>
</dbReference>
<gene>
    <name evidence="3" type="ORF">SAMN04488544_2016</name>
</gene>
<proteinExistence type="predicted"/>